<feature type="compositionally biased region" description="Basic and acidic residues" evidence="1">
    <location>
        <begin position="679"/>
        <end position="692"/>
    </location>
</feature>
<feature type="region of interest" description="Disordered" evidence="1">
    <location>
        <begin position="458"/>
        <end position="612"/>
    </location>
</feature>
<feature type="compositionally biased region" description="Basic and acidic residues" evidence="1">
    <location>
        <begin position="306"/>
        <end position="315"/>
    </location>
</feature>
<evidence type="ECO:0000313" key="2">
    <source>
        <dbReference type="EMBL" id="KAE9962752.1"/>
    </source>
</evidence>
<feature type="compositionally biased region" description="Basic and acidic residues" evidence="1">
    <location>
        <begin position="344"/>
        <end position="359"/>
    </location>
</feature>
<feature type="region of interest" description="Disordered" evidence="1">
    <location>
        <begin position="677"/>
        <end position="714"/>
    </location>
</feature>
<feature type="region of interest" description="Disordered" evidence="1">
    <location>
        <begin position="1"/>
        <end position="20"/>
    </location>
</feature>
<comment type="caution">
    <text evidence="2">The sequence shown here is derived from an EMBL/GenBank/DDBJ whole genome shotgun (WGS) entry which is preliminary data.</text>
</comment>
<feature type="compositionally biased region" description="Pro residues" evidence="1">
    <location>
        <begin position="551"/>
        <end position="583"/>
    </location>
</feature>
<feature type="compositionally biased region" description="Basic and acidic residues" evidence="1">
    <location>
        <begin position="911"/>
        <end position="939"/>
    </location>
</feature>
<dbReference type="AlphaFoldDB" id="A0A8H3U3X7"/>
<feature type="region of interest" description="Disordered" evidence="1">
    <location>
        <begin position="911"/>
        <end position="1004"/>
    </location>
</feature>
<feature type="compositionally biased region" description="Basic and acidic residues" evidence="1">
    <location>
        <begin position="168"/>
        <end position="186"/>
    </location>
</feature>
<feature type="compositionally biased region" description="Acidic residues" evidence="1">
    <location>
        <begin position="188"/>
        <end position="230"/>
    </location>
</feature>
<dbReference type="Proteomes" id="UP000433883">
    <property type="component" value="Unassembled WGS sequence"/>
</dbReference>
<evidence type="ECO:0000256" key="1">
    <source>
        <dbReference type="SAM" id="MobiDB-lite"/>
    </source>
</evidence>
<feature type="compositionally biased region" description="Acidic residues" evidence="1">
    <location>
        <begin position="408"/>
        <end position="417"/>
    </location>
</feature>
<feature type="region of interest" description="Disordered" evidence="1">
    <location>
        <begin position="781"/>
        <end position="840"/>
    </location>
</feature>
<gene>
    <name evidence="2" type="ORF">BLS_010061</name>
</gene>
<feature type="compositionally biased region" description="Basic and acidic residues" evidence="1">
    <location>
        <begin position="372"/>
        <end position="381"/>
    </location>
</feature>
<feature type="compositionally biased region" description="Acidic residues" evidence="1">
    <location>
        <begin position="946"/>
        <end position="957"/>
    </location>
</feature>
<feature type="compositionally biased region" description="Acidic residues" evidence="1">
    <location>
        <begin position="796"/>
        <end position="808"/>
    </location>
</feature>
<feature type="region of interest" description="Disordered" evidence="1">
    <location>
        <begin position="94"/>
        <end position="418"/>
    </location>
</feature>
<organism evidence="2 3">
    <name type="scientific">Venturia inaequalis</name>
    <name type="common">Apple scab fungus</name>
    <dbReference type="NCBI Taxonomy" id="5025"/>
    <lineage>
        <taxon>Eukaryota</taxon>
        <taxon>Fungi</taxon>
        <taxon>Dikarya</taxon>
        <taxon>Ascomycota</taxon>
        <taxon>Pezizomycotina</taxon>
        <taxon>Dothideomycetes</taxon>
        <taxon>Pleosporomycetidae</taxon>
        <taxon>Venturiales</taxon>
        <taxon>Venturiaceae</taxon>
        <taxon>Venturia</taxon>
    </lineage>
</organism>
<dbReference type="EMBL" id="WNWQ01000973">
    <property type="protein sequence ID" value="KAE9962752.1"/>
    <property type="molecule type" value="Genomic_DNA"/>
</dbReference>
<reference evidence="2 3" key="1">
    <citation type="submission" date="2019-11" db="EMBL/GenBank/DDBJ databases">
        <title>Venturia inaequalis Genome Resource.</title>
        <authorList>
            <person name="Lichtner F.J."/>
        </authorList>
    </citation>
    <scope>NUCLEOTIDE SEQUENCE [LARGE SCALE GENOMIC DNA]</scope>
    <source>
        <strain evidence="2">Bline_iso_100314</strain>
    </source>
</reference>
<protein>
    <submittedName>
        <fullName evidence="2">Uncharacterized protein</fullName>
    </submittedName>
</protein>
<accession>A0A8H3U3X7</accession>
<name>A0A8H3U3X7_VENIN</name>
<feature type="compositionally biased region" description="Basic residues" evidence="1">
    <location>
        <begin position="470"/>
        <end position="495"/>
    </location>
</feature>
<feature type="compositionally biased region" description="Basic and acidic residues" evidence="1">
    <location>
        <begin position="323"/>
        <end position="332"/>
    </location>
</feature>
<feature type="compositionally biased region" description="Polar residues" evidence="1">
    <location>
        <begin position="293"/>
        <end position="302"/>
    </location>
</feature>
<sequence>MEKLPHLANKPEELSEDVKIDNPSGILKGILKEGGTKTNSGQTTTRRVSFVDQEQFEDAIKRGFDGGLKYIPATIIGYLHLNDDGTHSFTKTLESETLEAETRRKASSAKAPSASQRTRRGEKAITTAENPVIISESESSDGVSDPEEEEKEVRKDEGDQSYVADQLEQTRPEKRMTRNKRPRADPSVDPEEEEEEEAEEEEGKEAEEEDNDDDDEDEEEEEIVEQEDQLVSDHGSDGPEDGLENSTTMLEDAEDEDIAEANSNEPAPPSSIPQDVQNEWDDERADRNAADKPTSSRSTSASLKRKSADDHEATKLKRRRRINREEEVKKESEEEDVPVDDDATIEKRLAEARKADPGKPARKKCERASPPAKKDKGKGKAIDPGPPDDDPSFSSSDPSDDSDHMTDPEDIDIDMDLTENPIYNTFDVEMAEIAQTQMATITTSIGTYVTGTTNQAMRRLNAATKEREKRREKRRKDRKRARRAQRIRRTGRPHRSATPVVDAGQTDFESGIGATDSVEHEGPTSRGASHKHTPSEPESVHGSTQEVVPTTAPPIPDSPDPPVSPVPEPEIQPSPPRTPPVVPQPKEEKREKCRSKTCPDPDEPGCGNYGNGIKNKENPLVDCAYRRCKYRRFCRNCKEGRDASGALVKGKGARKTKGVSVEDENVEGGVRWYCSSECSGKDKKDGNDDGNKQVRCRSKTSKEQDVPGCGRKFTEENEPYECKRECGRDTFCGECADGINKDKRRIKAKGYKVYDKSDDKGFYYYCSEECRDLDLDQFGGVEGLGYGPADPKPAADDDDDDDDDEEEYKDYYNEVPSDDDEKYPPSQPGQAKNPDGTHCQNKVCAKPFNDKRKPRKCENPDCVKNKGYCKSCTTKTSTATNEKQSGRWTVKPKKWFCCDECRKPIWKQLMAEEKAGQTEEREKRAADEAERERKAEKAAAAKPAAEEDDDGEGEDDADAVKKEKIKATTKTETVAEKRAKLKQLKKNRDAANLPKPKPKPKPNP</sequence>
<proteinExistence type="predicted"/>
<evidence type="ECO:0000313" key="3">
    <source>
        <dbReference type="Proteomes" id="UP000433883"/>
    </source>
</evidence>
<feature type="compositionally biased region" description="Acidic residues" evidence="1">
    <location>
        <begin position="333"/>
        <end position="343"/>
    </location>
</feature>